<dbReference type="Gene3D" id="3.40.710.10">
    <property type="entry name" value="DD-peptidase/beta-lactamase superfamily"/>
    <property type="match status" value="1"/>
</dbReference>
<keyword evidence="4" id="KW-0645">Protease</keyword>
<comment type="similarity">
    <text evidence="1">Belongs to the peptidase S13 family.</text>
</comment>
<dbReference type="Pfam" id="PF02113">
    <property type="entry name" value="Peptidase_S13"/>
    <property type="match status" value="1"/>
</dbReference>
<keyword evidence="5" id="KW-1185">Reference proteome</keyword>
<evidence type="ECO:0000313" key="5">
    <source>
        <dbReference type="Proteomes" id="UP001139333"/>
    </source>
</evidence>
<dbReference type="InterPro" id="IPR012338">
    <property type="entry name" value="Beta-lactam/transpept-like"/>
</dbReference>
<dbReference type="PRINTS" id="PR00922">
    <property type="entry name" value="DADACBPTASE3"/>
</dbReference>
<feature type="signal peptide" evidence="3">
    <location>
        <begin position="1"/>
        <end position="22"/>
    </location>
</feature>
<evidence type="ECO:0000256" key="1">
    <source>
        <dbReference type="ARBA" id="ARBA00006096"/>
    </source>
</evidence>
<protein>
    <submittedName>
        <fullName evidence="4">D-alanyl-D-alanine carboxypeptidase/D-alanyl-D-alanine-endopeptidase</fullName>
        <ecNumber evidence="4">3.4.16.4</ecNumber>
    </submittedName>
</protein>
<sequence>MAFVQKCLLATAVFCLSTSVKSAITESPKTSVQPNADQQHVASIVNFINPAHSLIALSIWDIEDKRLVYQQNANMLMNPASVMKILTALVSAEVLGKNFTYTTRLSTDGEIQLTNSTLTNDIYLQFSGDPTLTYADLSKLIKRLKKQGVNQVSGNIYLIGDTLSNDQPAGWVWDDLNICYAAPVSSFIIDKNCVKARLSASGHNKKTQLKVMGKRPIKVDNNTQFATYSASNAECDLNLKRKDNNHYTLTGCYDRAKSLPLSIAINDPVDYALKVINNIFEQQKITLQGQTIALNNLLSTNDLSHAPQLITQATHSSASLNIIMEEMLLDSDNLMAEALLKTSAEYYYGEAANLNKAAQTLRTVLNQLGIDLGAANIADGSGLSRYNMLSAAHVLNTLKFIVEHEEYHYILDNLPLSGRTGTLQYKRYFNRAPLKNKVIAKTGSMLGVSNLAGQFEASNGKKYIFVVFENGLSPKIKKEQKASYSALLLQKLMDMPLVIEPNQ</sequence>
<dbReference type="GO" id="GO:0006508">
    <property type="term" value="P:proteolysis"/>
    <property type="evidence" value="ECO:0007669"/>
    <property type="project" value="InterPro"/>
</dbReference>
<proteinExistence type="inferred from homology"/>
<dbReference type="GO" id="GO:0000270">
    <property type="term" value="P:peptidoglycan metabolic process"/>
    <property type="evidence" value="ECO:0007669"/>
    <property type="project" value="TreeGrafter"/>
</dbReference>
<comment type="caution">
    <text evidence="4">The sequence shown here is derived from an EMBL/GenBank/DDBJ whole genome shotgun (WGS) entry which is preliminary data.</text>
</comment>
<dbReference type="GO" id="GO:0009002">
    <property type="term" value="F:serine-type D-Ala-D-Ala carboxypeptidase activity"/>
    <property type="evidence" value="ECO:0007669"/>
    <property type="project" value="UniProtKB-EC"/>
</dbReference>
<dbReference type="SUPFAM" id="SSF56601">
    <property type="entry name" value="beta-lactamase/transpeptidase-like"/>
    <property type="match status" value="1"/>
</dbReference>
<reference evidence="4" key="1">
    <citation type="submission" date="2022-01" db="EMBL/GenBank/DDBJ databases">
        <title>Whole genome-based taxonomy of the Shewanellaceae.</title>
        <authorList>
            <person name="Martin-Rodriguez A.J."/>
        </authorList>
    </citation>
    <scope>NUCLEOTIDE SEQUENCE</scope>
    <source>
        <strain evidence="4">DSM 16422</strain>
    </source>
</reference>
<keyword evidence="3" id="KW-0732">Signal</keyword>
<organism evidence="4 5">
    <name type="scientific">Shewanella gaetbuli</name>
    <dbReference type="NCBI Taxonomy" id="220752"/>
    <lineage>
        <taxon>Bacteria</taxon>
        <taxon>Pseudomonadati</taxon>
        <taxon>Pseudomonadota</taxon>
        <taxon>Gammaproteobacteria</taxon>
        <taxon>Alteromonadales</taxon>
        <taxon>Shewanellaceae</taxon>
        <taxon>Shewanella</taxon>
    </lineage>
</organism>
<dbReference type="EMBL" id="JAKIKP010000004">
    <property type="protein sequence ID" value="MCL1142491.1"/>
    <property type="molecule type" value="Genomic_DNA"/>
</dbReference>
<dbReference type="RefSeq" id="WP_248995175.1">
    <property type="nucleotide sequence ID" value="NZ_JAKIKP010000004.1"/>
</dbReference>
<dbReference type="Gene3D" id="3.50.80.20">
    <property type="entry name" value="D-Ala-D-Ala carboxypeptidase C, peptidase S13"/>
    <property type="match status" value="1"/>
</dbReference>
<evidence type="ECO:0000313" key="4">
    <source>
        <dbReference type="EMBL" id="MCL1142491.1"/>
    </source>
</evidence>
<dbReference type="Proteomes" id="UP001139333">
    <property type="component" value="Unassembled WGS sequence"/>
</dbReference>
<keyword evidence="2 4" id="KW-0378">Hydrolase</keyword>
<dbReference type="InterPro" id="IPR000667">
    <property type="entry name" value="Peptidase_S13"/>
</dbReference>
<dbReference type="NCBIfam" id="TIGR00666">
    <property type="entry name" value="PBP4"/>
    <property type="match status" value="1"/>
</dbReference>
<gene>
    <name evidence="4" type="primary">dacB</name>
    <name evidence="4" type="ORF">L2672_07275</name>
</gene>
<dbReference type="EC" id="3.4.16.4" evidence="4"/>
<name>A0A9X1ZUH1_9GAMM</name>
<dbReference type="PANTHER" id="PTHR30023">
    <property type="entry name" value="D-ALANYL-D-ALANINE CARBOXYPEPTIDASE"/>
    <property type="match status" value="1"/>
</dbReference>
<dbReference type="AlphaFoldDB" id="A0A9X1ZUH1"/>
<evidence type="ECO:0000256" key="3">
    <source>
        <dbReference type="SAM" id="SignalP"/>
    </source>
</evidence>
<feature type="chain" id="PRO_5040883577" evidence="3">
    <location>
        <begin position="23"/>
        <end position="503"/>
    </location>
</feature>
<keyword evidence="4" id="KW-0121">Carboxypeptidase</keyword>
<accession>A0A9X1ZUH1</accession>
<dbReference type="PANTHER" id="PTHR30023:SF0">
    <property type="entry name" value="PENICILLIN-SENSITIVE CARBOXYPEPTIDASE A"/>
    <property type="match status" value="1"/>
</dbReference>
<evidence type="ECO:0000256" key="2">
    <source>
        <dbReference type="ARBA" id="ARBA00022801"/>
    </source>
</evidence>